<proteinExistence type="predicted"/>
<sequence length="301" mass="33995">MVYQPNIPPFATRPRMQHAWVPGLTSLAHHLSSNFDLSTLLLVGASLQSLLVLALRSKYAFLPSFLILLFRITDALLITFRFKPNPYLQDAFIGRRTALLPDADGQITGPGKRKVVILLLGAKSNHPLGIFAPEFKKMGGFLSRMNKLFDSPDAPEGLLGQTSFDRRDERGAREFVFISYWNSIQDLHAFAHTGLHRETWLWWEKDLKQRDYVGINHEIYEAEARAWENVYVNFQPTGLGATTFLKRGDKVLGGVVQHEFIHPLVDARRGKLAKSSGRLGWDATQHDRERPAAEAYGTDDA</sequence>
<reference evidence="2 3" key="1">
    <citation type="submission" date="2013-03" db="EMBL/GenBank/DDBJ databases">
        <title>The Genome Sequence of Phialophora europaea CBS 101466.</title>
        <authorList>
            <consortium name="The Broad Institute Genomics Platform"/>
            <person name="Cuomo C."/>
            <person name="de Hoog S."/>
            <person name="Gorbushina A."/>
            <person name="Walker B."/>
            <person name="Young S.K."/>
            <person name="Zeng Q."/>
            <person name="Gargeya S."/>
            <person name="Fitzgerald M."/>
            <person name="Haas B."/>
            <person name="Abouelleil A."/>
            <person name="Allen A.W."/>
            <person name="Alvarado L."/>
            <person name="Arachchi H.M."/>
            <person name="Berlin A.M."/>
            <person name="Chapman S.B."/>
            <person name="Gainer-Dewar J."/>
            <person name="Goldberg J."/>
            <person name="Griggs A."/>
            <person name="Gujja S."/>
            <person name="Hansen M."/>
            <person name="Howarth C."/>
            <person name="Imamovic A."/>
            <person name="Ireland A."/>
            <person name="Larimer J."/>
            <person name="McCowan C."/>
            <person name="Murphy C."/>
            <person name="Pearson M."/>
            <person name="Poon T.W."/>
            <person name="Priest M."/>
            <person name="Roberts A."/>
            <person name="Saif S."/>
            <person name="Shea T."/>
            <person name="Sisk P."/>
            <person name="Sykes S."/>
            <person name="Wortman J."/>
            <person name="Nusbaum C."/>
            <person name="Birren B."/>
        </authorList>
    </citation>
    <scope>NUCLEOTIDE SEQUENCE [LARGE SCALE GENOMIC DNA]</scope>
    <source>
        <strain evidence="2 3">CBS 101466</strain>
    </source>
</reference>
<dbReference type="AlphaFoldDB" id="W2SDF6"/>
<name>W2SDF6_CYPE1</name>
<feature type="region of interest" description="Disordered" evidence="1">
    <location>
        <begin position="278"/>
        <end position="301"/>
    </location>
</feature>
<protein>
    <submittedName>
        <fullName evidence="2">Uncharacterized protein</fullName>
    </submittedName>
</protein>
<dbReference type="OrthoDB" id="3202396at2759"/>
<evidence type="ECO:0000313" key="2">
    <source>
        <dbReference type="EMBL" id="ETN46660.1"/>
    </source>
</evidence>
<keyword evidence="3" id="KW-1185">Reference proteome</keyword>
<evidence type="ECO:0000313" key="3">
    <source>
        <dbReference type="Proteomes" id="UP000030752"/>
    </source>
</evidence>
<dbReference type="eggNOG" id="ENOG502S8K0">
    <property type="taxonomic scope" value="Eukaryota"/>
</dbReference>
<gene>
    <name evidence="2" type="ORF">HMPREF1541_00846</name>
</gene>
<dbReference type="SUPFAM" id="SSF54909">
    <property type="entry name" value="Dimeric alpha+beta barrel"/>
    <property type="match status" value="1"/>
</dbReference>
<dbReference type="InterPro" id="IPR025444">
    <property type="entry name" value="Monooxy_af470"/>
</dbReference>
<evidence type="ECO:0000256" key="1">
    <source>
        <dbReference type="SAM" id="MobiDB-lite"/>
    </source>
</evidence>
<dbReference type="Proteomes" id="UP000030752">
    <property type="component" value="Unassembled WGS sequence"/>
</dbReference>
<accession>W2SDF6</accession>
<organism evidence="2 3">
    <name type="scientific">Cyphellophora europaea (strain CBS 101466)</name>
    <name type="common">Phialophora europaea</name>
    <dbReference type="NCBI Taxonomy" id="1220924"/>
    <lineage>
        <taxon>Eukaryota</taxon>
        <taxon>Fungi</taxon>
        <taxon>Dikarya</taxon>
        <taxon>Ascomycota</taxon>
        <taxon>Pezizomycotina</taxon>
        <taxon>Eurotiomycetes</taxon>
        <taxon>Chaetothyriomycetidae</taxon>
        <taxon>Chaetothyriales</taxon>
        <taxon>Cyphellophoraceae</taxon>
        <taxon>Cyphellophora</taxon>
    </lineage>
</organism>
<dbReference type="EMBL" id="KB822711">
    <property type="protein sequence ID" value="ETN46660.1"/>
    <property type="molecule type" value="Genomic_DNA"/>
</dbReference>
<dbReference type="Pfam" id="PF13826">
    <property type="entry name" value="Monooxy_af470-like"/>
    <property type="match status" value="1"/>
</dbReference>
<dbReference type="InParanoid" id="W2SDF6"/>
<dbReference type="InterPro" id="IPR011008">
    <property type="entry name" value="Dimeric_a/b-barrel"/>
</dbReference>
<dbReference type="STRING" id="1220924.W2SDF6"/>
<dbReference type="VEuPathDB" id="FungiDB:HMPREF1541_00846"/>
<dbReference type="GeneID" id="19968185"/>
<dbReference type="RefSeq" id="XP_008711372.1">
    <property type="nucleotide sequence ID" value="XM_008713150.1"/>
</dbReference>
<dbReference type="HOGENOM" id="CLU_053354_1_0_1"/>